<protein>
    <recommendedName>
        <fullName evidence="5">Nucleolar GTP-binding protein 1</fullName>
    </recommendedName>
</protein>
<dbReference type="EMBL" id="JAKOGI010000252">
    <property type="protein sequence ID" value="KAJ8438496.1"/>
    <property type="molecule type" value="Genomic_DNA"/>
</dbReference>
<dbReference type="SUPFAM" id="SSF52540">
    <property type="entry name" value="P-loop containing nucleoside triphosphate hydrolases"/>
    <property type="match status" value="1"/>
</dbReference>
<dbReference type="AlphaFoldDB" id="A0A9Q1QEE0"/>
<feature type="domain" description="G" evidence="1">
    <location>
        <begin position="272"/>
        <end position="367"/>
    </location>
</feature>
<evidence type="ECO:0000259" key="2">
    <source>
        <dbReference type="Pfam" id="PF17835"/>
    </source>
</evidence>
<gene>
    <name evidence="3" type="ORF">Cgig2_008983</name>
</gene>
<evidence type="ECO:0000259" key="1">
    <source>
        <dbReference type="Pfam" id="PF01926"/>
    </source>
</evidence>
<feature type="domain" description="NOG1 N-terminal helical" evidence="2">
    <location>
        <begin position="91"/>
        <end position="266"/>
    </location>
</feature>
<dbReference type="Gene3D" id="1.20.120.1190">
    <property type="match status" value="1"/>
</dbReference>
<dbReference type="InterPro" id="IPR006073">
    <property type="entry name" value="GTP-bd"/>
</dbReference>
<dbReference type="Pfam" id="PF01926">
    <property type="entry name" value="MMR_HSR1"/>
    <property type="match status" value="1"/>
</dbReference>
<dbReference type="PANTHER" id="PTHR45759">
    <property type="entry name" value="NUCLEOLAR GTP-BINDING PROTEIN 1"/>
    <property type="match status" value="1"/>
</dbReference>
<proteinExistence type="predicted"/>
<sequence length="468" mass="51996">MIGASNMLELWRVPSNKLLSRTSNFTQVLPQLAGPKQMSRIAHNRVVYFCKGIQTVSSEVVTASYISDPKSGRDNKLEVDGSVQLESVGAFQKLPIVMPSTDILYSALRKAKKVSPTKGIANIAKRERNRGAKQLDALMKAIFFCELAVPLRMYIENFPDKNHLHPYERSLIELTLGDGKYQEDNSQAQLLYLLQVLGKVNNLRKKVISAGKEHASLCAKSLSKKEAEERLNEGLKRVEELFNREKKAVDDLLDIAKTLRAMPVVDLDTPTLCLVGAPNVGKSSLVRVLSTGKPEICNYPFTTRGILMGHIVVNYQRFQVTDTPGVLSRSDEERNNLEKLTLAVLTHLPTAVLFVHDLTGECGTSPSDQFITYTELRERFNGHLWLDVLSKCDLLHEPPLVLKTEDSTTDHPDLARYRLHGPQGAIPVSVKSGIGLDELKQKVHELLILQSSRIKSSAVDPDCAGIPT</sequence>
<dbReference type="InterPro" id="IPR027417">
    <property type="entry name" value="P-loop_NTPase"/>
</dbReference>
<dbReference type="OrthoDB" id="415015at2759"/>
<keyword evidence="4" id="KW-1185">Reference proteome</keyword>
<evidence type="ECO:0008006" key="5">
    <source>
        <dbReference type="Google" id="ProtNLM"/>
    </source>
</evidence>
<dbReference type="InterPro" id="IPR041623">
    <property type="entry name" value="NOG1_N"/>
</dbReference>
<reference evidence="3" key="1">
    <citation type="submission" date="2022-04" db="EMBL/GenBank/DDBJ databases">
        <title>Carnegiea gigantea Genome sequencing and assembly v2.</title>
        <authorList>
            <person name="Copetti D."/>
            <person name="Sanderson M.J."/>
            <person name="Burquez A."/>
            <person name="Wojciechowski M.F."/>
        </authorList>
    </citation>
    <scope>NUCLEOTIDE SEQUENCE</scope>
    <source>
        <strain evidence="3">SGP5-SGP5p</strain>
        <tissue evidence="3">Aerial part</tissue>
    </source>
</reference>
<dbReference type="PRINTS" id="PR00326">
    <property type="entry name" value="GTP1OBG"/>
</dbReference>
<evidence type="ECO:0000313" key="4">
    <source>
        <dbReference type="Proteomes" id="UP001153076"/>
    </source>
</evidence>
<dbReference type="GO" id="GO:0005525">
    <property type="term" value="F:GTP binding"/>
    <property type="evidence" value="ECO:0007669"/>
    <property type="project" value="InterPro"/>
</dbReference>
<accession>A0A9Q1QEE0</accession>
<comment type="caution">
    <text evidence="3">The sequence shown here is derived from an EMBL/GenBank/DDBJ whole genome shotgun (WGS) entry which is preliminary data.</text>
</comment>
<name>A0A9Q1QEE0_9CARY</name>
<dbReference type="Pfam" id="PF17835">
    <property type="entry name" value="NOG1_N"/>
    <property type="match status" value="1"/>
</dbReference>
<dbReference type="CDD" id="cd01897">
    <property type="entry name" value="NOG"/>
    <property type="match status" value="1"/>
</dbReference>
<evidence type="ECO:0000313" key="3">
    <source>
        <dbReference type="EMBL" id="KAJ8438496.1"/>
    </source>
</evidence>
<dbReference type="Gene3D" id="3.40.50.300">
    <property type="entry name" value="P-loop containing nucleotide triphosphate hydrolases"/>
    <property type="match status" value="1"/>
</dbReference>
<organism evidence="3 4">
    <name type="scientific">Carnegiea gigantea</name>
    <dbReference type="NCBI Taxonomy" id="171969"/>
    <lineage>
        <taxon>Eukaryota</taxon>
        <taxon>Viridiplantae</taxon>
        <taxon>Streptophyta</taxon>
        <taxon>Embryophyta</taxon>
        <taxon>Tracheophyta</taxon>
        <taxon>Spermatophyta</taxon>
        <taxon>Magnoliopsida</taxon>
        <taxon>eudicotyledons</taxon>
        <taxon>Gunneridae</taxon>
        <taxon>Pentapetalae</taxon>
        <taxon>Caryophyllales</taxon>
        <taxon>Cactineae</taxon>
        <taxon>Cactaceae</taxon>
        <taxon>Cactoideae</taxon>
        <taxon>Echinocereeae</taxon>
        <taxon>Carnegiea</taxon>
    </lineage>
</organism>
<dbReference type="Proteomes" id="UP001153076">
    <property type="component" value="Unassembled WGS sequence"/>
</dbReference>